<dbReference type="PANTHER" id="PTHR30346">
    <property type="entry name" value="TRANSCRIPTIONAL DUAL REGULATOR HCAR-RELATED"/>
    <property type="match status" value="1"/>
</dbReference>
<dbReference type="CDD" id="cd08414">
    <property type="entry name" value="PBP2_LTTR_aromatics_like"/>
    <property type="match status" value="1"/>
</dbReference>
<proteinExistence type="inferred from homology"/>
<dbReference type="InterPro" id="IPR036390">
    <property type="entry name" value="WH_DNA-bd_sf"/>
</dbReference>
<evidence type="ECO:0000313" key="7">
    <source>
        <dbReference type="Proteomes" id="UP001206128"/>
    </source>
</evidence>
<keyword evidence="7" id="KW-1185">Reference proteome</keyword>
<dbReference type="SUPFAM" id="SSF46785">
    <property type="entry name" value="Winged helix' DNA-binding domain"/>
    <property type="match status" value="1"/>
</dbReference>
<evidence type="ECO:0000259" key="5">
    <source>
        <dbReference type="PROSITE" id="PS50931"/>
    </source>
</evidence>
<dbReference type="RefSeq" id="WP_253767174.1">
    <property type="nucleotide sequence ID" value="NZ_JAMTCK010000002.1"/>
</dbReference>
<reference evidence="6" key="1">
    <citation type="submission" date="2022-06" db="EMBL/GenBank/DDBJ databases">
        <title>Genomic Encyclopedia of Archaeal and Bacterial Type Strains, Phase II (KMG-II): from individual species to whole genera.</title>
        <authorList>
            <person name="Goeker M."/>
        </authorList>
    </citation>
    <scope>NUCLEOTIDE SEQUENCE</scope>
    <source>
        <strain evidence="6">DSM 43935</strain>
    </source>
</reference>
<dbReference type="EMBL" id="JAMTCK010000002">
    <property type="protein sequence ID" value="MCP2163965.1"/>
    <property type="molecule type" value="Genomic_DNA"/>
</dbReference>
<dbReference type="Pfam" id="PF03466">
    <property type="entry name" value="LysR_substrate"/>
    <property type="match status" value="1"/>
</dbReference>
<evidence type="ECO:0000256" key="2">
    <source>
        <dbReference type="ARBA" id="ARBA00023015"/>
    </source>
</evidence>
<sequence>MELRHLRYALTLAEHAHFGRAAAALGIAQPPLSQQIKNLETELGVRLFDRTGHGVHPTAAGRAFLRRAEEVLRNLDLAALEAASAGRGETGRLAIGFLGTALSGVLPEALSAFRRQYPDVHLDPREMPSTAQMEALVEGHIDAGFVCGPVPAPASARLTAIPLTRELLVAAVPADHELADRQPLDITALAGQRLILHSRQAEPAAVDAAVAMCRAAGVEPGEVLETGGLHTMLGLVACGLGIAVGPQSMRRFRRDGVRVVDLAPNPPTVNIHLAHRTDNDEQVLRNFRSVVVRTMRRPPARRPAISSRSGS</sequence>
<dbReference type="Gene3D" id="3.40.190.10">
    <property type="entry name" value="Periplasmic binding protein-like II"/>
    <property type="match status" value="2"/>
</dbReference>
<dbReference type="InterPro" id="IPR005119">
    <property type="entry name" value="LysR_subst-bd"/>
</dbReference>
<keyword evidence="3 6" id="KW-0238">DNA-binding</keyword>
<dbReference type="InterPro" id="IPR000847">
    <property type="entry name" value="LysR_HTH_N"/>
</dbReference>
<dbReference type="AlphaFoldDB" id="A0AAE3GAP2"/>
<dbReference type="SUPFAM" id="SSF53850">
    <property type="entry name" value="Periplasmic binding protein-like II"/>
    <property type="match status" value="1"/>
</dbReference>
<dbReference type="Gene3D" id="1.10.10.10">
    <property type="entry name" value="Winged helix-like DNA-binding domain superfamily/Winged helix DNA-binding domain"/>
    <property type="match status" value="1"/>
</dbReference>
<dbReference type="GO" id="GO:0003677">
    <property type="term" value="F:DNA binding"/>
    <property type="evidence" value="ECO:0007669"/>
    <property type="project" value="UniProtKB-KW"/>
</dbReference>
<dbReference type="GO" id="GO:0003700">
    <property type="term" value="F:DNA-binding transcription factor activity"/>
    <property type="evidence" value="ECO:0007669"/>
    <property type="project" value="InterPro"/>
</dbReference>
<evidence type="ECO:0000256" key="3">
    <source>
        <dbReference type="ARBA" id="ARBA00023125"/>
    </source>
</evidence>
<keyword evidence="2" id="KW-0805">Transcription regulation</keyword>
<evidence type="ECO:0000256" key="1">
    <source>
        <dbReference type="ARBA" id="ARBA00009437"/>
    </source>
</evidence>
<organism evidence="6 7">
    <name type="scientific">Goodfellowiella coeruleoviolacea</name>
    <dbReference type="NCBI Taxonomy" id="334858"/>
    <lineage>
        <taxon>Bacteria</taxon>
        <taxon>Bacillati</taxon>
        <taxon>Actinomycetota</taxon>
        <taxon>Actinomycetes</taxon>
        <taxon>Pseudonocardiales</taxon>
        <taxon>Pseudonocardiaceae</taxon>
        <taxon>Goodfellowiella</taxon>
    </lineage>
</organism>
<protein>
    <submittedName>
        <fullName evidence="6">DNA-binding transcriptional regulator, LysR family</fullName>
    </submittedName>
</protein>
<dbReference type="GO" id="GO:0032993">
    <property type="term" value="C:protein-DNA complex"/>
    <property type="evidence" value="ECO:0007669"/>
    <property type="project" value="TreeGrafter"/>
</dbReference>
<accession>A0AAE3GAP2</accession>
<dbReference type="PRINTS" id="PR00039">
    <property type="entry name" value="HTHLYSR"/>
</dbReference>
<evidence type="ECO:0000313" key="6">
    <source>
        <dbReference type="EMBL" id="MCP2163965.1"/>
    </source>
</evidence>
<feature type="domain" description="HTH lysR-type" evidence="5">
    <location>
        <begin position="1"/>
        <end position="58"/>
    </location>
</feature>
<gene>
    <name evidence="6" type="ORF">LX83_000805</name>
</gene>
<dbReference type="Pfam" id="PF00126">
    <property type="entry name" value="HTH_1"/>
    <property type="match status" value="1"/>
</dbReference>
<dbReference type="PROSITE" id="PS50931">
    <property type="entry name" value="HTH_LYSR"/>
    <property type="match status" value="1"/>
</dbReference>
<name>A0AAE3GAP2_9PSEU</name>
<comment type="similarity">
    <text evidence="1">Belongs to the LysR transcriptional regulatory family.</text>
</comment>
<dbReference type="InterPro" id="IPR036388">
    <property type="entry name" value="WH-like_DNA-bd_sf"/>
</dbReference>
<dbReference type="FunFam" id="1.10.10.10:FF:000001">
    <property type="entry name" value="LysR family transcriptional regulator"/>
    <property type="match status" value="1"/>
</dbReference>
<keyword evidence="4" id="KW-0804">Transcription</keyword>
<dbReference type="PANTHER" id="PTHR30346:SF28">
    <property type="entry name" value="HTH-TYPE TRANSCRIPTIONAL REGULATOR CYNR"/>
    <property type="match status" value="1"/>
</dbReference>
<comment type="caution">
    <text evidence="6">The sequence shown here is derived from an EMBL/GenBank/DDBJ whole genome shotgun (WGS) entry which is preliminary data.</text>
</comment>
<evidence type="ECO:0000256" key="4">
    <source>
        <dbReference type="ARBA" id="ARBA00023163"/>
    </source>
</evidence>
<dbReference type="Proteomes" id="UP001206128">
    <property type="component" value="Unassembled WGS sequence"/>
</dbReference>